<dbReference type="Proteomes" id="UP000243778">
    <property type="component" value="Unassembled WGS sequence"/>
</dbReference>
<sequence>MPDTADSRSLAERPLDELIACHECDLLMLKPNLALGQKAICPRCGYELYTHRHSVVSRSLALVLAALLLYFPANFLPIMRLDLLGQSSIDTMWSAVLGLYGADMPEVAVLVFLSSMGVPLLKLLCQLLVLLSICLKVGRSYGLVLYRIYHELRVWGMLEVYLLGILVAIVKLGDIAHLAIGTGLVCFVSLLLLQVWLEVVMSPHQIWEALAGEEDGHASA</sequence>
<gene>
    <name evidence="2" type="ORF">SAMN05216287_2706</name>
</gene>
<organism evidence="2 3">
    <name type="scientific">Pseudomonas kuykendallii</name>
    <dbReference type="NCBI Taxonomy" id="1007099"/>
    <lineage>
        <taxon>Bacteria</taxon>
        <taxon>Pseudomonadati</taxon>
        <taxon>Pseudomonadota</taxon>
        <taxon>Gammaproteobacteria</taxon>
        <taxon>Pseudomonadales</taxon>
        <taxon>Pseudomonadaceae</taxon>
        <taxon>Pseudomonas</taxon>
    </lineage>
</organism>
<dbReference type="EMBL" id="FNNU01000003">
    <property type="protein sequence ID" value="SDX28948.1"/>
    <property type="molecule type" value="Genomic_DNA"/>
</dbReference>
<dbReference type="OrthoDB" id="5291921at2"/>
<keyword evidence="1" id="KW-1133">Transmembrane helix</keyword>
<evidence type="ECO:0000256" key="1">
    <source>
        <dbReference type="SAM" id="Phobius"/>
    </source>
</evidence>
<reference evidence="3" key="1">
    <citation type="submission" date="2016-10" db="EMBL/GenBank/DDBJ databases">
        <authorList>
            <person name="Varghese N."/>
            <person name="Submissions S."/>
        </authorList>
    </citation>
    <scope>NUCLEOTIDE SEQUENCE [LARGE SCALE GENOMIC DNA]</scope>
    <source>
        <strain evidence="3">NRRL B-59562</strain>
    </source>
</reference>
<feature type="transmembrane region" description="Helical" evidence="1">
    <location>
        <begin position="60"/>
        <end position="79"/>
    </location>
</feature>
<feature type="transmembrane region" description="Helical" evidence="1">
    <location>
        <begin position="107"/>
        <end position="131"/>
    </location>
</feature>
<evidence type="ECO:0000313" key="2">
    <source>
        <dbReference type="EMBL" id="SDX28948.1"/>
    </source>
</evidence>
<proteinExistence type="predicted"/>
<dbReference type="InterPro" id="IPR007498">
    <property type="entry name" value="PqiA-like"/>
</dbReference>
<evidence type="ECO:0000313" key="3">
    <source>
        <dbReference type="Proteomes" id="UP000243778"/>
    </source>
</evidence>
<dbReference type="RefSeq" id="WP_090229011.1">
    <property type="nucleotide sequence ID" value="NZ_FNNU01000003.1"/>
</dbReference>
<name>A0A1H3AHY2_9PSED</name>
<protein>
    <submittedName>
        <fullName evidence="2">Paraquat-inducible protein A</fullName>
    </submittedName>
</protein>
<dbReference type="AlphaFoldDB" id="A0A1H3AHY2"/>
<keyword evidence="3" id="KW-1185">Reference proteome</keyword>
<dbReference type="STRING" id="1007099.SAMN05216287_2706"/>
<dbReference type="Pfam" id="PF04403">
    <property type="entry name" value="PqiA"/>
    <property type="match status" value="1"/>
</dbReference>
<feature type="transmembrane region" description="Helical" evidence="1">
    <location>
        <begin position="176"/>
        <end position="197"/>
    </location>
</feature>
<keyword evidence="1" id="KW-0472">Membrane</keyword>
<accession>A0A1H3AHY2</accession>
<feature type="transmembrane region" description="Helical" evidence="1">
    <location>
        <begin position="152"/>
        <end position="170"/>
    </location>
</feature>
<keyword evidence="1" id="KW-0812">Transmembrane</keyword>